<dbReference type="InterPro" id="IPR032362">
    <property type="entry name" value="Ferlin_C"/>
</dbReference>
<feature type="coiled-coil region" evidence="8">
    <location>
        <begin position="140"/>
        <end position="167"/>
    </location>
</feature>
<dbReference type="GO" id="GO:0016020">
    <property type="term" value="C:membrane"/>
    <property type="evidence" value="ECO:0007669"/>
    <property type="project" value="UniProtKB-SubCell"/>
</dbReference>
<dbReference type="InterPro" id="IPR000008">
    <property type="entry name" value="C2_dom"/>
</dbReference>
<name>A0A9J6CNC9_POLVA</name>
<organism evidence="12 13">
    <name type="scientific">Polypedilum vanderplanki</name>
    <name type="common">Sleeping chironomid midge</name>
    <dbReference type="NCBI Taxonomy" id="319348"/>
    <lineage>
        <taxon>Eukaryota</taxon>
        <taxon>Metazoa</taxon>
        <taxon>Ecdysozoa</taxon>
        <taxon>Arthropoda</taxon>
        <taxon>Hexapoda</taxon>
        <taxon>Insecta</taxon>
        <taxon>Pterygota</taxon>
        <taxon>Neoptera</taxon>
        <taxon>Endopterygota</taxon>
        <taxon>Diptera</taxon>
        <taxon>Nematocera</taxon>
        <taxon>Chironomoidea</taxon>
        <taxon>Chironomidae</taxon>
        <taxon>Chironominae</taxon>
        <taxon>Polypedilum</taxon>
        <taxon>Polypedilum</taxon>
    </lineage>
</organism>
<dbReference type="CDD" id="cd04017">
    <property type="entry name" value="C2D_Ferlin"/>
    <property type="match status" value="1"/>
</dbReference>
<dbReference type="GO" id="GO:0046872">
    <property type="term" value="F:metal ion binding"/>
    <property type="evidence" value="ECO:0007669"/>
    <property type="project" value="UniProtKB-KW"/>
</dbReference>
<dbReference type="Pfam" id="PF08151">
    <property type="entry name" value="FerI"/>
    <property type="match status" value="1"/>
</dbReference>
<dbReference type="Pfam" id="PF22901">
    <property type="entry name" value="dsrm_Ferlin"/>
    <property type="match status" value="1"/>
</dbReference>
<protein>
    <recommendedName>
        <fullName evidence="11">C2 domain-containing protein</fullName>
    </recommendedName>
</protein>
<feature type="domain" description="C2" evidence="11">
    <location>
        <begin position="479"/>
        <end position="614"/>
    </location>
</feature>
<dbReference type="FunFam" id="2.60.40.150:FF:000034">
    <property type="entry name" value="otoferlin isoform X2"/>
    <property type="match status" value="1"/>
</dbReference>
<dbReference type="FunFam" id="2.60.40.150:FF:000138">
    <property type="entry name" value="Fer-1-like family member 6"/>
    <property type="match status" value="1"/>
</dbReference>
<dbReference type="Pfam" id="PF00168">
    <property type="entry name" value="C2"/>
    <property type="match status" value="4"/>
</dbReference>
<feature type="region of interest" description="Disordered" evidence="9">
    <location>
        <begin position="174"/>
        <end position="272"/>
    </location>
</feature>
<evidence type="ECO:0000256" key="4">
    <source>
        <dbReference type="ARBA" id="ARBA00022737"/>
    </source>
</evidence>
<dbReference type="InterPro" id="IPR012968">
    <property type="entry name" value="FerIin_dom"/>
</dbReference>
<feature type="domain" description="C2" evidence="11">
    <location>
        <begin position="1013"/>
        <end position="1141"/>
    </location>
</feature>
<sequence length="2049" mass="233717">MSESVAHTTIESNGSSDTFEVNQSFIWPLARPTSPDETILIELRQQTTKILFKTGASSSSSSSSRGTISSSSKVIGQYVLLMQGLMKEGRLNIEDHLVDLNNRPIVASVNFEVRYSSPEKEEGGFDSPTVSKFVQQAESLDDEQQMLLDIEQNIANLERTLNQEAEHKKQNIFQRALGGGGSSDKNNQNSNNKMKKSQSHDASSSGGGTTLSDKRVTLRAVRNFMKIGRSRHSSKERERDSSTEDEGRSLIADSDDATAGISGNGGRKDSTTIQYDNISHAGSVQSILSSDNDNENDDNTENDVNRVEQEQQQDSVPSHEAKSKMKMQKFNDHLKSQDFQVCVTIIEARQLPGLNMDPVVCIQVGDQKKYTSVKESTNCPYYNEYFVFDFHMPPVMLFDKIITLSVLHRNKYKTNKLIGSFKLDVATVWYQKDHLFFHKWALLTDPDDFLSGPKGYLKCDVGIIGKGDTVKVPPRSEKDPDDIEANLLLPDGVPIERQRAKFTVKIYRADGLPRMNSSIVANVKRAFTGESKDLVDPYVQVSFAGLMGKTSVKKASYAPVWNEAIIFTEMFPPLCQRIKIQLRDADPMKPSIIGTHYIDLKQISNDGEKGFLPTYGPSFIHLYGSTRDYSLLDSNSTLNTGLGEGVSYRARLLIAIRTEITDNADISTDKNVEVEPTYPIQESSYCKNEEFFLFSTIFEASMLDKKTAEKSTHFELSIGNWGNSLDGHNESQSNHYEDDDELETIDVSSFSSTTSTCKPISHDKYHYYLPYWDYKPAMNVRCIFPDLRRRMYMSNCLAKLTDKLELGLTETTQMIEHEDTRAEVRLKSCLEELAADCNNFLQISKVSQTGPGTGKTKLDKERVKLCQRDVENIGNMARNLKALVTRSSLKERYKTAHTYLQKLRFLIEDPQHALPDVFIWLIANGKRIAYHRMNARDLIYSTTEEESGIYCGKMQTVFFKLPGKQQAGPAGWQIRAKLTLYVWLGIVKHKKFFFSGLPRGFELSQDLRNAERPRALAPTNIHYLEKHTFQLRAHIYQARSLIGSDASGLSDPYAMVFITEFCKSTQVIEETLSPTWDELLVFDDVLVYGAKDEIQKDPPTVVIEIYDQDKVGKSEFIGRAVARPKVKLKENNYKTPTLEWFEIFRGTDNAGELLAAFEMLEIGSSDLPSLTEPKYIPTDGKNNQQRPIIFPVPRDVRPHLARFRIEVLFWGLRDVKRVHFMSVDKPRIDVECSGNILSSSIIQNAKKNPNFSNMLKFFDLELPVEETYAPPITIRCVDCRSFGRYTLVGTHQITSIHKYMHRPAPRESIAKQNGHIILSSDGKTQNAMQEEHLIITADGTKITKTMSSCENLTLYGAACVGKVMKKNANKKKQLQQQTSDDSFDQEDDDDETKDWWTKYFLSYEKLIEATKGSNQQQRILDSLCTSPAGNDIESKKKFTLISKSKIVQKISPKHTPVKKDENKNIATCDIYPNELEAQVEYNYFKEWLLAFPLYRGKKTGDSTEDESRIVGYFKGSIKVYRLPVEKNMEPAFAPSLPLNDPIHVLVRVYIVKATDLHPMDLNGKADPYVVLQLGSKKISDKENYVSKQLNPVFGKCFEIECCFPQDSMLTIQIFDWDLVGSDDLIGETKIDLENRFYSKHRATCGLARKYEDSGYNQWRDPMKPTQILTKLCKDNKLENPHYFQDRVVIGRYVMTFTKEEVIAWNSPTTCKYRDEHLALACLHRWDEIPRIGCKIVPEHIEARPLYNPDKPGIEQGKIEMWVDMFPMDMPLPGPAVDISPRKPKSYELRLIIWNTDDVVLEDDAFFSGEKMSDIYVKGWLKGPQDVQSTDIHYRSLTGEGNFNWRFIYPFEYLAAEERIVLSRKESLFSWDETEVKIPARLELQVWDADHFSADDFLGAISLNLTRFPRGAKSSKLCTLDMLKTDNVPMVNIFKQKRVRGWWPFFIKKENDEMELTGKVEAEFQLLTKEEAEKTPAGYGRNEPDALEKPNRPDASFMWFLNPLKSIRYIIWHNYKWKILKGVLFLAIAFMMLLFFYSIPGYTVKKLLGA</sequence>
<gene>
    <name evidence="12" type="ORF">PVAND_012419</name>
</gene>
<evidence type="ECO:0000256" key="3">
    <source>
        <dbReference type="ARBA" id="ARBA00022723"/>
    </source>
</evidence>
<dbReference type="InterPro" id="IPR037724">
    <property type="entry name" value="C2E_Ferlin"/>
</dbReference>
<evidence type="ECO:0000256" key="7">
    <source>
        <dbReference type="ARBA" id="ARBA00023136"/>
    </source>
</evidence>
<comment type="caution">
    <text evidence="12">The sequence shown here is derived from an EMBL/GenBank/DDBJ whole genome shotgun (WGS) entry which is preliminary data.</text>
</comment>
<feature type="transmembrane region" description="Helical" evidence="10">
    <location>
        <begin position="2018"/>
        <end position="2038"/>
    </location>
</feature>
<evidence type="ECO:0000256" key="2">
    <source>
        <dbReference type="ARBA" id="ARBA00022692"/>
    </source>
</evidence>
<dbReference type="PANTHER" id="PTHR12546:SF60">
    <property type="entry name" value="MISFIRE, ISOFORM F"/>
    <property type="match status" value="1"/>
</dbReference>
<feature type="domain" description="C2" evidence="11">
    <location>
        <begin position="1526"/>
        <end position="1645"/>
    </location>
</feature>
<feature type="compositionally biased region" description="Low complexity" evidence="9">
    <location>
        <begin position="183"/>
        <end position="192"/>
    </location>
</feature>
<dbReference type="InterPro" id="IPR012561">
    <property type="entry name" value="Ferlin_B-domain"/>
</dbReference>
<feature type="domain" description="C2" evidence="11">
    <location>
        <begin position="1770"/>
        <end position="1918"/>
    </location>
</feature>
<keyword evidence="13" id="KW-1185">Reference proteome</keyword>
<feature type="compositionally biased region" description="Acidic residues" evidence="9">
    <location>
        <begin position="1381"/>
        <end position="1390"/>
    </location>
</feature>
<dbReference type="SMART" id="SM00239">
    <property type="entry name" value="C2"/>
    <property type="match status" value="5"/>
</dbReference>
<evidence type="ECO:0000256" key="10">
    <source>
        <dbReference type="SAM" id="Phobius"/>
    </source>
</evidence>
<keyword evidence="5" id="KW-0106">Calcium</keyword>
<dbReference type="EMBL" id="JADBJN010000001">
    <property type="protein sequence ID" value="KAG5683118.1"/>
    <property type="molecule type" value="Genomic_DNA"/>
</dbReference>
<evidence type="ECO:0000256" key="1">
    <source>
        <dbReference type="ARBA" id="ARBA00004167"/>
    </source>
</evidence>
<dbReference type="InterPro" id="IPR037723">
    <property type="entry name" value="C2D_Ferlin"/>
</dbReference>
<dbReference type="CDD" id="cd04011">
    <property type="entry name" value="C2B_Ferlin"/>
    <property type="match status" value="1"/>
</dbReference>
<keyword evidence="6 10" id="KW-1133">Transmembrane helix</keyword>
<dbReference type="PROSITE" id="PS50004">
    <property type="entry name" value="C2"/>
    <property type="match status" value="6"/>
</dbReference>
<dbReference type="SMART" id="SM01202">
    <property type="entry name" value="FerI"/>
    <property type="match status" value="1"/>
</dbReference>
<dbReference type="CDD" id="cd04037">
    <property type="entry name" value="C2E_Ferlin"/>
    <property type="match status" value="1"/>
</dbReference>
<keyword evidence="4" id="KW-0677">Repeat</keyword>
<feature type="domain" description="C2" evidence="11">
    <location>
        <begin position="321"/>
        <end position="438"/>
    </location>
</feature>
<dbReference type="InterPro" id="IPR055072">
    <property type="entry name" value="Ferlin_DSRM"/>
</dbReference>
<comment type="subcellular location">
    <subcellularLocation>
        <location evidence="1">Membrane</location>
        <topology evidence="1">Single-pass membrane protein</topology>
    </subcellularLocation>
</comment>
<reference evidence="12" key="1">
    <citation type="submission" date="2021-03" db="EMBL/GenBank/DDBJ databases">
        <title>Chromosome level genome of the anhydrobiotic midge Polypedilum vanderplanki.</title>
        <authorList>
            <person name="Yoshida Y."/>
            <person name="Kikawada T."/>
            <person name="Gusev O."/>
        </authorList>
    </citation>
    <scope>NUCLEOTIDE SEQUENCE</scope>
    <source>
        <strain evidence="12">NIAS01</strain>
        <tissue evidence="12">Whole body or cell culture</tissue>
    </source>
</reference>
<dbReference type="InterPro" id="IPR037721">
    <property type="entry name" value="Ferlin"/>
</dbReference>
<dbReference type="InterPro" id="IPR037720">
    <property type="entry name" value="C2B_Ferlin"/>
</dbReference>
<keyword evidence="8" id="KW-0175">Coiled coil</keyword>
<keyword evidence="3" id="KW-0479">Metal-binding</keyword>
<evidence type="ECO:0000256" key="5">
    <source>
        <dbReference type="ARBA" id="ARBA00022837"/>
    </source>
</evidence>
<dbReference type="GO" id="GO:0007009">
    <property type="term" value="P:plasma membrane organization"/>
    <property type="evidence" value="ECO:0007669"/>
    <property type="project" value="TreeGrafter"/>
</dbReference>
<keyword evidence="2 10" id="KW-0812">Transmembrane</keyword>
<keyword evidence="7 10" id="KW-0472">Membrane</keyword>
<dbReference type="InterPro" id="IPR037725">
    <property type="entry name" value="C2F_Ferlin"/>
</dbReference>
<dbReference type="InterPro" id="IPR037722">
    <property type="entry name" value="C2C_Ferlin"/>
</dbReference>
<dbReference type="FunFam" id="2.60.40.150:FF:000026">
    <property type="entry name" value="dysferlin isoform X2"/>
    <property type="match status" value="1"/>
</dbReference>
<dbReference type="SMART" id="SM01201">
    <property type="entry name" value="FerB"/>
    <property type="match status" value="1"/>
</dbReference>
<evidence type="ECO:0000256" key="8">
    <source>
        <dbReference type="SAM" id="Coils"/>
    </source>
</evidence>
<feature type="compositionally biased region" description="Acidic residues" evidence="9">
    <location>
        <begin position="292"/>
        <end position="301"/>
    </location>
</feature>
<evidence type="ECO:0000259" key="11">
    <source>
        <dbReference type="PROSITE" id="PS50004"/>
    </source>
</evidence>
<feature type="domain" description="C2" evidence="11">
    <location>
        <begin position="1185"/>
        <end position="1309"/>
    </location>
</feature>
<dbReference type="CDD" id="cd08374">
    <property type="entry name" value="C2F_Ferlin"/>
    <property type="match status" value="1"/>
</dbReference>
<evidence type="ECO:0000256" key="9">
    <source>
        <dbReference type="SAM" id="MobiDB-lite"/>
    </source>
</evidence>
<feature type="region of interest" description="Disordered" evidence="9">
    <location>
        <begin position="287"/>
        <end position="324"/>
    </location>
</feature>
<evidence type="ECO:0000313" key="12">
    <source>
        <dbReference type="EMBL" id="KAG5683118.1"/>
    </source>
</evidence>
<dbReference type="InterPro" id="IPR035892">
    <property type="entry name" value="C2_domain_sf"/>
</dbReference>
<dbReference type="SUPFAM" id="SSF49562">
    <property type="entry name" value="C2 domain (Calcium/lipid-binding domain, CaLB)"/>
    <property type="match status" value="6"/>
</dbReference>
<dbReference type="Pfam" id="PF16165">
    <property type="entry name" value="Ferlin_C"/>
    <property type="match status" value="1"/>
</dbReference>
<dbReference type="FunFam" id="2.60.40.150:FF:000054">
    <property type="entry name" value="otoferlin isoform X2"/>
    <property type="match status" value="1"/>
</dbReference>
<dbReference type="Proteomes" id="UP001107558">
    <property type="component" value="Chromosome 1"/>
</dbReference>
<dbReference type="CDD" id="cd04018">
    <property type="entry name" value="C2C_Ferlin"/>
    <property type="match status" value="1"/>
</dbReference>
<dbReference type="Gene3D" id="2.60.40.150">
    <property type="entry name" value="C2 domain"/>
    <property type="match status" value="6"/>
</dbReference>
<accession>A0A9J6CNC9</accession>
<evidence type="ECO:0000313" key="13">
    <source>
        <dbReference type="Proteomes" id="UP001107558"/>
    </source>
</evidence>
<dbReference type="Pfam" id="PF08150">
    <property type="entry name" value="FerB"/>
    <property type="match status" value="1"/>
</dbReference>
<evidence type="ECO:0000256" key="6">
    <source>
        <dbReference type="ARBA" id="ARBA00022989"/>
    </source>
</evidence>
<dbReference type="PANTHER" id="PTHR12546">
    <property type="entry name" value="FER-1-LIKE"/>
    <property type="match status" value="1"/>
</dbReference>
<feature type="region of interest" description="Disordered" evidence="9">
    <location>
        <begin position="1371"/>
        <end position="1390"/>
    </location>
</feature>
<dbReference type="OrthoDB" id="10059618at2759"/>
<feature type="compositionally biased region" description="Basic and acidic residues" evidence="9">
    <location>
        <begin position="233"/>
        <end position="248"/>
    </location>
</feature>
<proteinExistence type="predicted"/>